<dbReference type="GO" id="GO:0000270">
    <property type="term" value="P:peptidoglycan metabolic process"/>
    <property type="evidence" value="ECO:0007669"/>
    <property type="project" value="TreeGrafter"/>
</dbReference>
<organism evidence="3 4">
    <name type="scientific">Neobacillus bataviensis</name>
    <dbReference type="NCBI Taxonomy" id="220685"/>
    <lineage>
        <taxon>Bacteria</taxon>
        <taxon>Bacillati</taxon>
        <taxon>Bacillota</taxon>
        <taxon>Bacilli</taxon>
        <taxon>Bacillales</taxon>
        <taxon>Bacillaceae</taxon>
        <taxon>Neobacillus</taxon>
    </lineage>
</organism>
<keyword evidence="4" id="KW-1185">Reference proteome</keyword>
<dbReference type="PRINTS" id="PR00922">
    <property type="entry name" value="DADACBPTASE3"/>
</dbReference>
<keyword evidence="2" id="KW-0378">Hydrolase</keyword>
<dbReference type="GO" id="GO:0004185">
    <property type="term" value="F:serine-type carboxypeptidase activity"/>
    <property type="evidence" value="ECO:0007669"/>
    <property type="project" value="InterPro"/>
</dbReference>
<name>A0A561CE89_9BACI</name>
<dbReference type="Gene3D" id="3.50.80.20">
    <property type="entry name" value="D-Ala-D-Ala carboxypeptidase C, peptidase S13"/>
    <property type="match status" value="1"/>
</dbReference>
<evidence type="ECO:0000313" key="3">
    <source>
        <dbReference type="EMBL" id="TWD89168.1"/>
    </source>
</evidence>
<dbReference type="EMBL" id="VIVN01000028">
    <property type="protein sequence ID" value="TWD89168.1"/>
    <property type="molecule type" value="Genomic_DNA"/>
</dbReference>
<comment type="caution">
    <text evidence="3">The sequence shown here is derived from an EMBL/GenBank/DDBJ whole genome shotgun (WGS) entry which is preliminary data.</text>
</comment>
<dbReference type="InterPro" id="IPR012338">
    <property type="entry name" value="Beta-lactam/transpept-like"/>
</dbReference>
<dbReference type="SUPFAM" id="SSF56601">
    <property type="entry name" value="beta-lactamase/transpeptidase-like"/>
    <property type="match status" value="1"/>
</dbReference>
<proteinExistence type="inferred from homology"/>
<sequence>MIRLVKNTVIILTTMVISITPYTQVKAMSGYGNMSQQLNQIIMKDPALQGAIAGISVRSAANGAILYDYQGDVRLRPASNMKLLTAAAALKVLGENYTFATEVQTDAKEIKKTIQGNLYLKGNGDPTLLKDDFENMAMAIEKLGVKKIKGNLVADDSRYDHVRYSLDMPWSDESTYYGAQISALTVSPTKDYDSGSIKIKVKPGSKIGEKAKVTVTPQSNYVKIINRTVTLAEDGKKMMKIEREHSKNTVTIEGTLPLKAKEVKEWIGVWEPTRFAATLFRQALADHGITVTGKIKTGTVPEQAKLLTKHQSMPLSELLVPFMKLSNNVHAEMLIKEMGMVKEGEGSWEKGLAVLKSEVAELGINPNTMVIRDGSGISHVDCIPANQLSLALFSVQKEKWFPVFLHALPVAGNPEKMVGGSLRKRMKGPSTAGKVKAKTGTISTVTSLSGYVKTKSGQTMIFSILLNNMLDETKGKKIEDTLVTILANQ</sequence>
<comment type="similarity">
    <text evidence="1">Belongs to the peptidase S13 family.</text>
</comment>
<evidence type="ECO:0000256" key="1">
    <source>
        <dbReference type="ARBA" id="ARBA00006096"/>
    </source>
</evidence>
<dbReference type="InterPro" id="IPR000667">
    <property type="entry name" value="Peptidase_S13"/>
</dbReference>
<evidence type="ECO:0000256" key="2">
    <source>
        <dbReference type="ARBA" id="ARBA00022801"/>
    </source>
</evidence>
<dbReference type="Gene3D" id="3.40.710.10">
    <property type="entry name" value="DD-peptidase/beta-lactamase superfamily"/>
    <property type="match status" value="2"/>
</dbReference>
<dbReference type="NCBIfam" id="TIGR00666">
    <property type="entry name" value="PBP4"/>
    <property type="match status" value="1"/>
</dbReference>
<accession>A0A561CE89</accession>
<gene>
    <name evidence="3" type="ORF">FB550_12821</name>
</gene>
<dbReference type="RefSeq" id="WP_261380841.1">
    <property type="nucleotide sequence ID" value="NZ_VIVN01000028.1"/>
</dbReference>
<dbReference type="GO" id="GO:0006508">
    <property type="term" value="P:proteolysis"/>
    <property type="evidence" value="ECO:0007669"/>
    <property type="project" value="InterPro"/>
</dbReference>
<dbReference type="AlphaFoldDB" id="A0A561CE89"/>
<dbReference type="PANTHER" id="PTHR30023:SF0">
    <property type="entry name" value="PENICILLIN-SENSITIVE CARBOXYPEPTIDASE A"/>
    <property type="match status" value="1"/>
</dbReference>
<protein>
    <submittedName>
        <fullName evidence="3">D-alanyl-D-alanine carboxypeptidase/D-alanyl-D-alanine-endopeptidase (Penicillin-binding protein 4)</fullName>
    </submittedName>
</protein>
<keyword evidence="3" id="KW-0121">Carboxypeptidase</keyword>
<dbReference type="PANTHER" id="PTHR30023">
    <property type="entry name" value="D-ALANYL-D-ALANINE CARBOXYPEPTIDASE"/>
    <property type="match status" value="1"/>
</dbReference>
<reference evidence="3 4" key="1">
    <citation type="submission" date="2019-06" db="EMBL/GenBank/DDBJ databases">
        <title>Sorghum-associated microbial communities from plants grown in Nebraska, USA.</title>
        <authorList>
            <person name="Schachtman D."/>
        </authorList>
    </citation>
    <scope>NUCLEOTIDE SEQUENCE [LARGE SCALE GENOMIC DNA]</scope>
    <source>
        <strain evidence="3 4">2482</strain>
    </source>
</reference>
<evidence type="ECO:0000313" key="4">
    <source>
        <dbReference type="Proteomes" id="UP000319671"/>
    </source>
</evidence>
<dbReference type="Pfam" id="PF02113">
    <property type="entry name" value="Peptidase_S13"/>
    <property type="match status" value="1"/>
</dbReference>
<keyword evidence="3" id="KW-0645">Protease</keyword>
<dbReference type="Proteomes" id="UP000319671">
    <property type="component" value="Unassembled WGS sequence"/>
</dbReference>